<dbReference type="RefSeq" id="WP_116024292.1">
    <property type="nucleotide sequence ID" value="NZ_QTTT01000001.1"/>
</dbReference>
<sequence>MHTIVKGLLAGAAGSSALNIASYLDMVVRGRGASSTPERAVERLAEDVDVDIGHGEEAEHRKEGLGALLGYGTGLGAAICYGPLAERRPSWPVGVLALSAFAMAGSNAPLAALGLTDPRRWSASAWISDIVPHLAYGAVAYAAYERLR</sequence>
<protein>
    <submittedName>
        <fullName evidence="1">Uncharacterized protein</fullName>
    </submittedName>
</protein>
<evidence type="ECO:0000313" key="1">
    <source>
        <dbReference type="EMBL" id="REE98898.1"/>
    </source>
</evidence>
<keyword evidence="2" id="KW-1185">Reference proteome</keyword>
<evidence type="ECO:0000313" key="2">
    <source>
        <dbReference type="Proteomes" id="UP000256661"/>
    </source>
</evidence>
<organism evidence="1 2">
    <name type="scientific">Thermomonospora umbrina</name>
    <dbReference type="NCBI Taxonomy" id="111806"/>
    <lineage>
        <taxon>Bacteria</taxon>
        <taxon>Bacillati</taxon>
        <taxon>Actinomycetota</taxon>
        <taxon>Actinomycetes</taxon>
        <taxon>Streptosporangiales</taxon>
        <taxon>Thermomonosporaceae</taxon>
        <taxon>Thermomonospora</taxon>
    </lineage>
</organism>
<dbReference type="EMBL" id="QTTT01000001">
    <property type="protein sequence ID" value="REE98898.1"/>
    <property type="molecule type" value="Genomic_DNA"/>
</dbReference>
<dbReference type="OrthoDB" id="4569917at2"/>
<proteinExistence type="predicted"/>
<comment type="caution">
    <text evidence="1">The sequence shown here is derived from an EMBL/GenBank/DDBJ whole genome shotgun (WGS) entry which is preliminary data.</text>
</comment>
<name>A0A3D9SSY0_9ACTN</name>
<accession>A0A3D9SSY0</accession>
<gene>
    <name evidence="1" type="ORF">DFJ69_4396</name>
</gene>
<dbReference type="Proteomes" id="UP000256661">
    <property type="component" value="Unassembled WGS sequence"/>
</dbReference>
<reference evidence="1 2" key="1">
    <citation type="submission" date="2018-08" db="EMBL/GenBank/DDBJ databases">
        <title>Sequencing the genomes of 1000 actinobacteria strains.</title>
        <authorList>
            <person name="Klenk H.-P."/>
        </authorList>
    </citation>
    <scope>NUCLEOTIDE SEQUENCE [LARGE SCALE GENOMIC DNA]</scope>
    <source>
        <strain evidence="1 2">DSM 43927</strain>
    </source>
</reference>
<dbReference type="AlphaFoldDB" id="A0A3D9SSY0"/>